<keyword evidence="1" id="KW-0472">Membrane</keyword>
<keyword evidence="1" id="KW-1133">Transmembrane helix</keyword>
<organism evidence="2 3">
    <name type="scientific">Paraburkholderia hiiakae</name>
    <dbReference type="NCBI Taxonomy" id="1081782"/>
    <lineage>
        <taxon>Bacteria</taxon>
        <taxon>Pseudomonadati</taxon>
        <taxon>Pseudomonadota</taxon>
        <taxon>Betaproteobacteria</taxon>
        <taxon>Burkholderiales</taxon>
        <taxon>Burkholderiaceae</taxon>
        <taxon>Paraburkholderia</taxon>
    </lineage>
</organism>
<dbReference type="EMBL" id="CAJHCQ010000026">
    <property type="protein sequence ID" value="CAD6558936.1"/>
    <property type="molecule type" value="Genomic_DNA"/>
</dbReference>
<gene>
    <name evidence="2" type="ORF">LMG27952_06733</name>
</gene>
<protein>
    <submittedName>
        <fullName evidence="2">Uncharacterized protein</fullName>
    </submittedName>
</protein>
<evidence type="ECO:0000313" key="3">
    <source>
        <dbReference type="Proteomes" id="UP000656319"/>
    </source>
</evidence>
<dbReference type="Proteomes" id="UP000656319">
    <property type="component" value="Unassembled WGS sequence"/>
</dbReference>
<proteinExistence type="predicted"/>
<feature type="transmembrane region" description="Helical" evidence="1">
    <location>
        <begin position="21"/>
        <end position="40"/>
    </location>
</feature>
<evidence type="ECO:0000256" key="1">
    <source>
        <dbReference type="SAM" id="Phobius"/>
    </source>
</evidence>
<sequence>MNVFRRSEIYLVIDRMQRMTIGNSQALLFCWTLVHMAVALHQ</sequence>
<reference evidence="2 3" key="1">
    <citation type="submission" date="2020-10" db="EMBL/GenBank/DDBJ databases">
        <authorList>
            <person name="Peeters C."/>
        </authorList>
    </citation>
    <scope>NUCLEOTIDE SEQUENCE [LARGE SCALE GENOMIC DNA]</scope>
    <source>
        <strain evidence="2 3">LMG 27952</strain>
    </source>
</reference>
<evidence type="ECO:0000313" key="2">
    <source>
        <dbReference type="EMBL" id="CAD6558936.1"/>
    </source>
</evidence>
<name>A0ABM8P878_9BURK</name>
<keyword evidence="1" id="KW-0812">Transmembrane</keyword>
<keyword evidence="3" id="KW-1185">Reference proteome</keyword>
<comment type="caution">
    <text evidence="2">The sequence shown here is derived from an EMBL/GenBank/DDBJ whole genome shotgun (WGS) entry which is preliminary data.</text>
</comment>
<accession>A0ABM8P878</accession>